<evidence type="ECO:0000256" key="3">
    <source>
        <dbReference type="ARBA" id="ARBA00022553"/>
    </source>
</evidence>
<dbReference type="InterPro" id="IPR004358">
    <property type="entry name" value="Sig_transdc_His_kin-like_C"/>
</dbReference>
<dbReference type="SMART" id="SM00065">
    <property type="entry name" value="GAF"/>
    <property type="match status" value="3"/>
</dbReference>
<dbReference type="SUPFAM" id="SSF55781">
    <property type="entry name" value="GAF domain-like"/>
    <property type="match status" value="4"/>
</dbReference>
<dbReference type="Pfam" id="PF02518">
    <property type="entry name" value="HATPase_c"/>
    <property type="match status" value="1"/>
</dbReference>
<dbReference type="Gene3D" id="3.30.450.40">
    <property type="match status" value="4"/>
</dbReference>
<evidence type="ECO:0000313" key="8">
    <source>
        <dbReference type="EMBL" id="PDV99354.1"/>
    </source>
</evidence>
<evidence type="ECO:0000256" key="6">
    <source>
        <dbReference type="ARBA" id="ARBA00023012"/>
    </source>
</evidence>
<dbReference type="InterPro" id="IPR050736">
    <property type="entry name" value="Sensor_HK_Regulatory"/>
</dbReference>
<dbReference type="Pfam" id="PF00512">
    <property type="entry name" value="HisKA"/>
    <property type="match status" value="1"/>
</dbReference>
<organism evidence="8 9">
    <name type="scientific">Candidatus Chloroploca asiatica</name>
    <dbReference type="NCBI Taxonomy" id="1506545"/>
    <lineage>
        <taxon>Bacteria</taxon>
        <taxon>Bacillati</taxon>
        <taxon>Chloroflexota</taxon>
        <taxon>Chloroflexia</taxon>
        <taxon>Chloroflexales</taxon>
        <taxon>Chloroflexineae</taxon>
        <taxon>Oscillochloridaceae</taxon>
        <taxon>Candidatus Chloroploca</taxon>
    </lineage>
</organism>
<dbReference type="SUPFAM" id="SSF55874">
    <property type="entry name" value="ATPase domain of HSP90 chaperone/DNA topoisomerase II/histidine kinase"/>
    <property type="match status" value="1"/>
</dbReference>
<protein>
    <recommendedName>
        <fullName evidence="2">histidine kinase</fullName>
        <ecNumber evidence="2">2.7.13.3</ecNumber>
    </recommendedName>
</protein>
<evidence type="ECO:0000256" key="5">
    <source>
        <dbReference type="ARBA" id="ARBA00022777"/>
    </source>
</evidence>
<evidence type="ECO:0000256" key="1">
    <source>
        <dbReference type="ARBA" id="ARBA00000085"/>
    </source>
</evidence>
<dbReference type="PRINTS" id="PR00344">
    <property type="entry name" value="BCTRLSENSOR"/>
</dbReference>
<accession>A0A2H3L7U5</accession>
<dbReference type="SMART" id="SM00387">
    <property type="entry name" value="HATPase_c"/>
    <property type="match status" value="1"/>
</dbReference>
<dbReference type="GO" id="GO:0000155">
    <property type="term" value="F:phosphorelay sensor kinase activity"/>
    <property type="evidence" value="ECO:0007669"/>
    <property type="project" value="InterPro"/>
</dbReference>
<dbReference type="OrthoDB" id="9777816at2"/>
<sequence>MTLFSPDELTFIERCQGYLERLVQAADLAELDQYSADLFQALLSEHRSTVVWDDEHQAPPPLTHATSSLSQHHVVTEPEDNRVVFALRATGHLLGSVTVTPGNLTPAQVAGIKLVTSVIALTRYTLTHPVPSALEQRKARLRPALERLRDAVTMEPLLHDLCALLRSVLPFRVVACLLRYRNSVWLEMSYINSGDVAEVPRLYWRLDAGLISAVITSKQSLYAEDYVTECQRRGIAPLTANSPTPIFAWMGAPLYSNKELFGAMITYSDVPDVRLSADDQALFAWVVAEMAGPIRSAQRYERAAEEARQRDALNRIARAINSSLDPDAVLRLIVERAPILLHAEESSLLLLDKQTGELVFRCVANPSGHQLVGQRIPPGQGIAGHVASTGQATIINDTRSDGRFYREFDSENGFITRSILAVPLRGVDGIKGVIEVLNRRDNAPFTDYDRGLLEALADQAVIALENARRFASVDQALTERLHELDRSNARLYTILRASNVLRSARQLELLLPELATLLSKSSGFASTTIFLTRRNDAGQSYLIQVARSGGAQTVVPEPMALEAFETMLCPVAARGRITYLLEDPSIPAPPAAPAPEAHPPQLRRWQANDHIWCKLFDHQGTLLGALRFDDPEDGLRPDTVQVQILEILTNQVATAIENAELYAAQQVNLNRMLALNGLGQAINTSLRSPEQIYAFTTHGMQELSEARWARVFLFHATNHELQAKFHTGTQPVDQPRVLHLAERAIATRRPQKQAHSEAEAREGILALPLPGTLKPAGAICMGYSQNVPEAAEIETLILFASQAARAVEHLHLLDVIRQGRDQLASIMASTREGMLLVNQQQQIAVANASFLHLAGTAVWSPAIETPEALDGMPLDALLALWQHNVEALPDEFELLAQGMTAVAHGDEPAAYGQLHNCIRGARFLEWSVLRVATSESIRYQAPPGQMMSPYAILITMRDITAAKEAEELRSELTNMMVHDLRSPLTSIITSIDMVLRGRFQGGKSAMQHEILSISYDSAQKLLAMVTLLLDISRLEDGKMPLEYVTLAVDDLVRRVLDQMHLIAQTKEISFKLELDPEAQTLVGDDELIQRVFQNIIDNALKFSPPQAQITLQARRINDAPPKVTRPVVPDDQAPQLDPTAVIEFAIRDTGPGIKLADHERIFSRFAQAGTRRKTGSGLGLAFCKLVVEAHGGQIWVESSPEQGSTFFFTLPTAVR</sequence>
<evidence type="ECO:0000259" key="7">
    <source>
        <dbReference type="PROSITE" id="PS50109"/>
    </source>
</evidence>
<dbReference type="FunFam" id="3.30.565.10:FF:000006">
    <property type="entry name" value="Sensor histidine kinase WalK"/>
    <property type="match status" value="1"/>
</dbReference>
<dbReference type="Gene3D" id="3.30.450.20">
    <property type="entry name" value="PAS domain"/>
    <property type="match status" value="1"/>
</dbReference>
<dbReference type="InterPro" id="IPR036097">
    <property type="entry name" value="HisK_dim/P_sf"/>
</dbReference>
<dbReference type="EMBL" id="LYXE01000075">
    <property type="protein sequence ID" value="PDV99354.1"/>
    <property type="molecule type" value="Genomic_DNA"/>
</dbReference>
<dbReference type="Gene3D" id="1.10.287.130">
    <property type="match status" value="1"/>
</dbReference>
<dbReference type="PROSITE" id="PS50109">
    <property type="entry name" value="HIS_KIN"/>
    <property type="match status" value="1"/>
</dbReference>
<dbReference type="Proteomes" id="UP000220922">
    <property type="component" value="Unassembled WGS sequence"/>
</dbReference>
<feature type="domain" description="Histidine kinase" evidence="7">
    <location>
        <begin position="975"/>
        <end position="1214"/>
    </location>
</feature>
<dbReference type="Gene3D" id="3.30.565.10">
    <property type="entry name" value="Histidine kinase-like ATPase, C-terminal domain"/>
    <property type="match status" value="1"/>
</dbReference>
<keyword evidence="5" id="KW-0418">Kinase</keyword>
<dbReference type="RefSeq" id="WP_097652013.1">
    <property type="nucleotide sequence ID" value="NZ_LYXE01000075.1"/>
</dbReference>
<name>A0A2H3L7U5_9CHLR</name>
<keyword evidence="6" id="KW-0902">Two-component regulatory system</keyword>
<dbReference type="Pfam" id="PF01590">
    <property type="entry name" value="GAF"/>
    <property type="match status" value="1"/>
</dbReference>
<keyword evidence="9" id="KW-1185">Reference proteome</keyword>
<dbReference type="EC" id="2.7.13.3" evidence="2"/>
<evidence type="ECO:0000256" key="4">
    <source>
        <dbReference type="ARBA" id="ARBA00022679"/>
    </source>
</evidence>
<dbReference type="InterPro" id="IPR029016">
    <property type="entry name" value="GAF-like_dom_sf"/>
</dbReference>
<dbReference type="InterPro" id="IPR003018">
    <property type="entry name" value="GAF"/>
</dbReference>
<dbReference type="SMART" id="SM00388">
    <property type="entry name" value="HisKA"/>
    <property type="match status" value="1"/>
</dbReference>
<proteinExistence type="predicted"/>
<gene>
    <name evidence="8" type="ORF">A9Q02_12700</name>
</gene>
<dbReference type="InterPro" id="IPR005467">
    <property type="entry name" value="His_kinase_dom"/>
</dbReference>
<dbReference type="InterPro" id="IPR036890">
    <property type="entry name" value="HATPase_C_sf"/>
</dbReference>
<dbReference type="SUPFAM" id="SSF47384">
    <property type="entry name" value="Homodimeric domain of signal transducing histidine kinase"/>
    <property type="match status" value="1"/>
</dbReference>
<dbReference type="AlphaFoldDB" id="A0A2H3L7U5"/>
<comment type="catalytic activity">
    <reaction evidence="1">
        <text>ATP + protein L-histidine = ADP + protein N-phospho-L-histidine.</text>
        <dbReference type="EC" id="2.7.13.3"/>
    </reaction>
</comment>
<dbReference type="CDD" id="cd00082">
    <property type="entry name" value="HisKA"/>
    <property type="match status" value="1"/>
</dbReference>
<dbReference type="PANTHER" id="PTHR43711">
    <property type="entry name" value="TWO-COMPONENT HISTIDINE KINASE"/>
    <property type="match status" value="1"/>
</dbReference>
<dbReference type="PANTHER" id="PTHR43711:SF31">
    <property type="entry name" value="HISTIDINE KINASE"/>
    <property type="match status" value="1"/>
</dbReference>
<evidence type="ECO:0000313" key="9">
    <source>
        <dbReference type="Proteomes" id="UP000220922"/>
    </source>
</evidence>
<keyword evidence="4" id="KW-0808">Transferase</keyword>
<dbReference type="InterPro" id="IPR003661">
    <property type="entry name" value="HisK_dim/P_dom"/>
</dbReference>
<reference evidence="8 9" key="1">
    <citation type="submission" date="2016-05" db="EMBL/GenBank/DDBJ databases">
        <authorList>
            <person name="Lavstsen T."/>
            <person name="Jespersen J.S."/>
        </authorList>
    </citation>
    <scope>NUCLEOTIDE SEQUENCE [LARGE SCALE GENOMIC DNA]</scope>
    <source>
        <strain evidence="8 9">B7-9</strain>
    </source>
</reference>
<evidence type="ECO:0000256" key="2">
    <source>
        <dbReference type="ARBA" id="ARBA00012438"/>
    </source>
</evidence>
<dbReference type="InterPro" id="IPR003594">
    <property type="entry name" value="HATPase_dom"/>
</dbReference>
<comment type="caution">
    <text evidence="8">The sequence shown here is derived from an EMBL/GenBank/DDBJ whole genome shotgun (WGS) entry which is preliminary data.</text>
</comment>
<keyword evidence="3" id="KW-0597">Phosphoprotein</keyword>